<evidence type="ECO:0000313" key="2">
    <source>
        <dbReference type="EMBL" id="MBB3036661.1"/>
    </source>
</evidence>
<reference evidence="2 3" key="1">
    <citation type="submission" date="2020-08" db="EMBL/GenBank/DDBJ databases">
        <title>Sequencing the genomes of 1000 actinobacteria strains.</title>
        <authorList>
            <person name="Klenk H.-P."/>
        </authorList>
    </citation>
    <scope>NUCLEOTIDE SEQUENCE [LARGE SCALE GENOMIC DNA]</scope>
    <source>
        <strain evidence="2 3">DSM 45258</strain>
    </source>
</reference>
<dbReference type="OrthoDB" id="9842261at2"/>
<gene>
    <name evidence="2" type="ORF">FHU29_001095</name>
</gene>
<dbReference type="RefSeq" id="WP_064440920.1">
    <property type="nucleotide sequence ID" value="NZ_BDDI01000010.1"/>
</dbReference>
<comment type="caution">
    <text evidence="2">The sequence shown here is derived from an EMBL/GenBank/DDBJ whole genome shotgun (WGS) entry which is preliminary data.</text>
</comment>
<protein>
    <submittedName>
        <fullName evidence="2">ABC-type transporter Mla subunit MlaD</fullName>
    </submittedName>
</protein>
<feature type="compositionally biased region" description="Acidic residues" evidence="1">
    <location>
        <begin position="109"/>
        <end position="120"/>
    </location>
</feature>
<feature type="compositionally biased region" description="Polar residues" evidence="1">
    <location>
        <begin position="92"/>
        <end position="108"/>
    </location>
</feature>
<organism evidence="2 3">
    <name type="scientific">Hoyosella altamirensis</name>
    <dbReference type="NCBI Taxonomy" id="616997"/>
    <lineage>
        <taxon>Bacteria</taxon>
        <taxon>Bacillati</taxon>
        <taxon>Actinomycetota</taxon>
        <taxon>Actinomycetes</taxon>
        <taxon>Mycobacteriales</taxon>
        <taxon>Hoyosellaceae</taxon>
        <taxon>Hoyosella</taxon>
    </lineage>
</organism>
<dbReference type="AlphaFoldDB" id="A0A839RKZ7"/>
<proteinExistence type="predicted"/>
<accession>A0A839RKZ7</accession>
<name>A0A839RKZ7_9ACTN</name>
<evidence type="ECO:0000313" key="3">
    <source>
        <dbReference type="Proteomes" id="UP000567922"/>
    </source>
</evidence>
<evidence type="ECO:0000256" key="1">
    <source>
        <dbReference type="SAM" id="MobiDB-lite"/>
    </source>
</evidence>
<feature type="region of interest" description="Disordered" evidence="1">
    <location>
        <begin position="82"/>
        <end position="120"/>
    </location>
</feature>
<dbReference type="Proteomes" id="UP000567922">
    <property type="component" value="Unassembled WGS sequence"/>
</dbReference>
<sequence length="120" mass="13459">MTPADENQGRQPGKVRRLTHVVLSLDETMDQANGLMKQADTLLPELVYQLQYLNDTLTNINTTLERANGLLDNADWMLSPAQSIRKRLTPRPNRSTSKGSKRTASQQDDLPEEAEPVAEE</sequence>
<keyword evidence="3" id="KW-1185">Reference proteome</keyword>
<dbReference type="EMBL" id="JACHWS010000001">
    <property type="protein sequence ID" value="MBB3036661.1"/>
    <property type="molecule type" value="Genomic_DNA"/>
</dbReference>